<organism evidence="2 3">
    <name type="scientific">Proteus penneri</name>
    <dbReference type="NCBI Taxonomy" id="102862"/>
    <lineage>
        <taxon>Bacteria</taxon>
        <taxon>Pseudomonadati</taxon>
        <taxon>Pseudomonadota</taxon>
        <taxon>Gammaproteobacteria</taxon>
        <taxon>Enterobacterales</taxon>
        <taxon>Morganellaceae</taxon>
        <taxon>Proteus</taxon>
    </lineage>
</organism>
<name>A0A0G4QIC6_9GAMM</name>
<dbReference type="Proteomes" id="UP000183920">
    <property type="component" value="Unassembled WGS sequence"/>
</dbReference>
<gene>
    <name evidence="2" type="ORF">BN1804_03520</name>
</gene>
<protein>
    <recommendedName>
        <fullName evidence="4">Replication protein 15</fullName>
    </recommendedName>
</protein>
<accession>A0A0G4QIC6</accession>
<feature type="region of interest" description="Disordered" evidence="1">
    <location>
        <begin position="176"/>
        <end position="196"/>
    </location>
</feature>
<dbReference type="AlphaFoldDB" id="A0A0G4QIC6"/>
<evidence type="ECO:0008006" key="4">
    <source>
        <dbReference type="Google" id="ProtNLM"/>
    </source>
</evidence>
<evidence type="ECO:0000313" key="3">
    <source>
        <dbReference type="Proteomes" id="UP000183920"/>
    </source>
</evidence>
<evidence type="ECO:0000256" key="1">
    <source>
        <dbReference type="SAM" id="MobiDB-lite"/>
    </source>
</evidence>
<sequence>MTTIFDVVQAMSGQKNVIVIPVPYLDFFKGDQQAHALSAILNQLVFWSGVSSSADDGWFYKSHEELAEEIHGLSGEEQARRLVDKLRKKYFPGVIETKTKKVNGTPVTHYKIDGNKLISMIFPSISETSKVRNGNVESEESERRNCGMETAEMQNHGNVESEESYLYTDLNSDRNLQITKDPSSQNSNESSDQPKNDFLTRYPEAVIYSTNFQKWGDEGDLKTAKWMFGRVKKLNPSALEPTWYDWANDIRLMRQIDGRTHEQICALFDWANKDSFWHQNILSPRKLRKHFDELIVRSQKPKDEPKVQVDTVERDSAFSRLIGSRSKPQNRIEEIALELAGKTGIRRMSEFSGRQAWNSIWKQATEMSQEAQQ</sequence>
<feature type="region of interest" description="Disordered" evidence="1">
    <location>
        <begin position="129"/>
        <end position="164"/>
    </location>
</feature>
<feature type="compositionally biased region" description="Polar residues" evidence="1">
    <location>
        <begin position="176"/>
        <end position="193"/>
    </location>
</feature>
<evidence type="ECO:0000313" key="2">
    <source>
        <dbReference type="EMBL" id="CRL65465.1"/>
    </source>
</evidence>
<proteinExistence type="predicted"/>
<dbReference type="EMBL" id="CVRY01000009">
    <property type="protein sequence ID" value="CRL65465.1"/>
    <property type="molecule type" value="Genomic_DNA"/>
</dbReference>
<reference evidence="3" key="1">
    <citation type="submission" date="2015-06" db="EMBL/GenBank/DDBJ databases">
        <authorList>
            <person name="Urmite Genomes"/>
        </authorList>
    </citation>
    <scope>NUCLEOTIDE SEQUENCE [LARGE SCALE GENOMIC DNA]</scope>
    <source>
        <strain evidence="3">CSUR P1867</strain>
    </source>
</reference>
<dbReference type="RefSeq" id="WP_072065166.1">
    <property type="nucleotide sequence ID" value="NZ_CVRY01000009.1"/>
</dbReference>